<name>A0A915L713_ROMCU</name>
<sequence>MVKARYQFKEYAIWMLEELLFVIKKEKEFLFHPLVLADPQQNFYAVQVRELHQNMIEISLTLAPFLSNILTHKMSPTWQAQWRGNRSPDEQLTSTPSAIRFSIVSEIKRPSPNNDYISNEKIQFPKEVGRVSPMIARIIQIWNNKMIKNSLEKDGLHFARKRKKI</sequence>
<accession>A0A915L713</accession>
<evidence type="ECO:0000313" key="1">
    <source>
        <dbReference type="Proteomes" id="UP000887565"/>
    </source>
</evidence>
<keyword evidence="1" id="KW-1185">Reference proteome</keyword>
<organism evidence="1 2">
    <name type="scientific">Romanomermis culicivorax</name>
    <name type="common">Nematode worm</name>
    <dbReference type="NCBI Taxonomy" id="13658"/>
    <lineage>
        <taxon>Eukaryota</taxon>
        <taxon>Metazoa</taxon>
        <taxon>Ecdysozoa</taxon>
        <taxon>Nematoda</taxon>
        <taxon>Enoplea</taxon>
        <taxon>Dorylaimia</taxon>
        <taxon>Mermithida</taxon>
        <taxon>Mermithoidea</taxon>
        <taxon>Mermithidae</taxon>
        <taxon>Romanomermis</taxon>
    </lineage>
</organism>
<evidence type="ECO:0000313" key="2">
    <source>
        <dbReference type="WBParaSite" id="nRc.2.0.1.t45530-RA"/>
    </source>
</evidence>
<dbReference type="AlphaFoldDB" id="A0A915L713"/>
<reference evidence="2" key="1">
    <citation type="submission" date="2022-11" db="UniProtKB">
        <authorList>
            <consortium name="WormBaseParasite"/>
        </authorList>
    </citation>
    <scope>IDENTIFICATION</scope>
</reference>
<proteinExistence type="predicted"/>
<dbReference type="WBParaSite" id="nRc.2.0.1.t45530-RA">
    <property type="protein sequence ID" value="nRc.2.0.1.t45530-RA"/>
    <property type="gene ID" value="nRc.2.0.1.g45530"/>
</dbReference>
<protein>
    <submittedName>
        <fullName evidence="2">Maturase K</fullName>
    </submittedName>
</protein>
<dbReference type="Proteomes" id="UP000887565">
    <property type="component" value="Unplaced"/>
</dbReference>